<dbReference type="Gene3D" id="3.40.10.10">
    <property type="entry name" value="DNA Methylphosphotriester Repair Domain"/>
    <property type="match status" value="1"/>
</dbReference>
<evidence type="ECO:0008006" key="3">
    <source>
        <dbReference type="Google" id="ProtNLM"/>
    </source>
</evidence>
<dbReference type="AlphaFoldDB" id="A0A1F7GH73"/>
<gene>
    <name evidence="1" type="ORF">A2866_06530</name>
</gene>
<dbReference type="Proteomes" id="UP000177026">
    <property type="component" value="Unassembled WGS sequence"/>
</dbReference>
<protein>
    <recommendedName>
        <fullName evidence="3">Ada DNA repair metal-binding domain-containing protein</fullName>
    </recommendedName>
</protein>
<sequence length="81" mass="9162">MKTAFIKAKTTHTGVFSSTCTSQPDPNCAVKGNIRDGEKIYHLPTCKNYNQVEIQQAFGDEWFCSEQEALQAGFRKVERCE</sequence>
<dbReference type="InterPro" id="IPR035451">
    <property type="entry name" value="Ada-like_dom_sf"/>
</dbReference>
<organism evidence="1 2">
    <name type="scientific">Candidatus Roizmanbacteria bacterium RIFCSPHIGHO2_01_FULL_39_8</name>
    <dbReference type="NCBI Taxonomy" id="1802033"/>
    <lineage>
        <taxon>Bacteria</taxon>
        <taxon>Candidatus Roizmaniibacteriota</taxon>
    </lineage>
</organism>
<evidence type="ECO:0000313" key="2">
    <source>
        <dbReference type="Proteomes" id="UP000177026"/>
    </source>
</evidence>
<name>A0A1F7GH73_9BACT</name>
<evidence type="ECO:0000313" key="1">
    <source>
        <dbReference type="EMBL" id="OGK18215.1"/>
    </source>
</evidence>
<accession>A0A1F7GH73</accession>
<dbReference type="EMBL" id="MFZI01000073">
    <property type="protein sequence ID" value="OGK18215.1"/>
    <property type="molecule type" value="Genomic_DNA"/>
</dbReference>
<proteinExistence type="predicted"/>
<reference evidence="1 2" key="1">
    <citation type="journal article" date="2016" name="Nat. Commun.">
        <title>Thousands of microbial genomes shed light on interconnected biogeochemical processes in an aquifer system.</title>
        <authorList>
            <person name="Anantharaman K."/>
            <person name="Brown C.T."/>
            <person name="Hug L.A."/>
            <person name="Sharon I."/>
            <person name="Castelle C.J."/>
            <person name="Probst A.J."/>
            <person name="Thomas B.C."/>
            <person name="Singh A."/>
            <person name="Wilkins M.J."/>
            <person name="Karaoz U."/>
            <person name="Brodie E.L."/>
            <person name="Williams K.H."/>
            <person name="Hubbard S.S."/>
            <person name="Banfield J.F."/>
        </authorList>
    </citation>
    <scope>NUCLEOTIDE SEQUENCE [LARGE SCALE GENOMIC DNA]</scope>
</reference>
<comment type="caution">
    <text evidence="1">The sequence shown here is derived from an EMBL/GenBank/DDBJ whole genome shotgun (WGS) entry which is preliminary data.</text>
</comment>